<organism evidence="3 4">
    <name type="scientific">Vibrio aquaticus</name>
    <dbReference type="NCBI Taxonomy" id="2496559"/>
    <lineage>
        <taxon>Bacteria</taxon>
        <taxon>Pseudomonadati</taxon>
        <taxon>Pseudomonadota</taxon>
        <taxon>Gammaproteobacteria</taxon>
        <taxon>Vibrionales</taxon>
        <taxon>Vibrionaceae</taxon>
        <taxon>Vibrio</taxon>
    </lineage>
</organism>
<dbReference type="OrthoDB" id="5811976at2"/>
<name>A0A3S0PM65_9VIBR</name>
<evidence type="ECO:0000256" key="1">
    <source>
        <dbReference type="SAM" id="SignalP"/>
    </source>
</evidence>
<feature type="chain" id="PRO_5018771625" evidence="1">
    <location>
        <begin position="31"/>
        <end position="302"/>
    </location>
</feature>
<reference evidence="3 4" key="1">
    <citation type="submission" date="2018-12" db="EMBL/GenBank/DDBJ databases">
        <title>Vibrio sp. isolated from China Sea.</title>
        <authorList>
            <person name="Li Y."/>
        </authorList>
    </citation>
    <scope>NUCLEOTIDE SEQUENCE [LARGE SCALE GENOMIC DNA]</scope>
    <source>
        <strain evidence="3 4">BEI207</strain>
    </source>
</reference>
<dbReference type="EMBL" id="RXZH01000010">
    <property type="protein sequence ID" value="RTZ14246.1"/>
    <property type="molecule type" value="Genomic_DNA"/>
</dbReference>
<proteinExistence type="predicted"/>
<evidence type="ECO:0000313" key="3">
    <source>
        <dbReference type="EMBL" id="RTZ14246.1"/>
    </source>
</evidence>
<dbReference type="Pfam" id="PF05036">
    <property type="entry name" value="SPOR"/>
    <property type="match status" value="1"/>
</dbReference>
<dbReference type="SUPFAM" id="SSF110997">
    <property type="entry name" value="Sporulation related repeat"/>
    <property type="match status" value="1"/>
</dbReference>
<dbReference type="InterPro" id="IPR007730">
    <property type="entry name" value="SPOR-like_dom"/>
</dbReference>
<sequence length="302" mass="33264">MVLKPKQSYLKLGSLIGLLALPVLSTPVFAEEFLCDATQASTNELPVLDKACPIGKGLWGKTKPRGSESTFWIQCGVFGQPLSVAKAKKLYQHISTDVWAKAEGKANRCLIGPYTDFAQAKQDLANVKTEPGYKEAFIREVVKGAVSPAPVKPVAKKVSRTSTQATTVIPAPVKSQPTPVVTATESKKAQPQQEITIRLSTSVSGVEYNVPYLMFSDDQFYMEHSLPWNRMSYEAAYKTCYRLGMKLATTEQWQALLASGEMEKSQWPMHLPYWGAEKVGMFTSGKTNQLKGSSLLNIMCVK</sequence>
<feature type="signal peptide" evidence="1">
    <location>
        <begin position="1"/>
        <end position="30"/>
    </location>
</feature>
<dbReference type="GO" id="GO:0042834">
    <property type="term" value="F:peptidoglycan binding"/>
    <property type="evidence" value="ECO:0007669"/>
    <property type="project" value="InterPro"/>
</dbReference>
<feature type="domain" description="SPOR" evidence="2">
    <location>
        <begin position="65"/>
        <end position="140"/>
    </location>
</feature>
<dbReference type="PROSITE" id="PS51724">
    <property type="entry name" value="SPOR"/>
    <property type="match status" value="1"/>
</dbReference>
<dbReference type="AlphaFoldDB" id="A0A3S0PM65"/>
<dbReference type="Proteomes" id="UP000268973">
    <property type="component" value="Unassembled WGS sequence"/>
</dbReference>
<accession>A0A3S0PM65</accession>
<keyword evidence="4" id="KW-1185">Reference proteome</keyword>
<dbReference type="RefSeq" id="WP_126575619.1">
    <property type="nucleotide sequence ID" value="NZ_RXZH01000010.1"/>
</dbReference>
<evidence type="ECO:0000313" key="4">
    <source>
        <dbReference type="Proteomes" id="UP000268973"/>
    </source>
</evidence>
<gene>
    <name evidence="3" type="ORF">EJ063_17390</name>
</gene>
<comment type="caution">
    <text evidence="3">The sequence shown here is derived from an EMBL/GenBank/DDBJ whole genome shotgun (WGS) entry which is preliminary data.</text>
</comment>
<protein>
    <submittedName>
        <fullName evidence="3">SPOR domain-containing protein</fullName>
    </submittedName>
</protein>
<keyword evidence="1" id="KW-0732">Signal</keyword>
<dbReference type="InterPro" id="IPR036680">
    <property type="entry name" value="SPOR-like_sf"/>
</dbReference>
<evidence type="ECO:0000259" key="2">
    <source>
        <dbReference type="PROSITE" id="PS51724"/>
    </source>
</evidence>